<dbReference type="Gene3D" id="1.20.5.190">
    <property type="match status" value="1"/>
</dbReference>
<dbReference type="Pfam" id="PF00612">
    <property type="entry name" value="IQ"/>
    <property type="match status" value="3"/>
</dbReference>
<gene>
    <name evidence="2" type="ORF">Agub_g8868</name>
</gene>
<sequence length="398" mass="44069">MATIANLQRVHAPELIKEYFSKCRLAEERREVEGKAVVKIQAYARGFLVRRRLQRLEGTVLTIQRYWRGYLGRLRSKLALEAYNRTLRKAYFNAMATIIQRWWRGFYSRKHIHDFYARKRYLQQVRERNHQVRAELSLEAERAIIMQRQEAEERARKLFADKLSKLHHLVSTSVQPGIFNSPYSIATGTLPVIMGLPVEDHLKSAVKAQLAALGQPHGGGNSAGAASGGGGSLAGSGRLPPLMGGSGRLPQSAGGGSRSRSGSGRRSGAGGDGSGPTPVYAATAEVAGRTVPARHTLRQAADYEAVHREALLEEKVHRGEMLSHHPQAFTTALGAVKAPFFDLQSNRNLLPYGDPYDPTVGLRGPRFTPDQQAISKNAFSRYLKRVPMFDKNMAAEAY</sequence>
<proteinExistence type="predicted"/>
<dbReference type="InterPro" id="IPR000048">
    <property type="entry name" value="IQ_motif_EF-hand-BS"/>
</dbReference>
<feature type="compositionally biased region" description="Gly residues" evidence="1">
    <location>
        <begin position="265"/>
        <end position="274"/>
    </location>
</feature>
<evidence type="ECO:0000313" key="2">
    <source>
        <dbReference type="EMBL" id="GFR47175.1"/>
    </source>
</evidence>
<dbReference type="Proteomes" id="UP001054857">
    <property type="component" value="Unassembled WGS sequence"/>
</dbReference>
<name>A0AAD3DSD1_9CHLO</name>
<evidence type="ECO:0008006" key="4">
    <source>
        <dbReference type="Google" id="ProtNLM"/>
    </source>
</evidence>
<dbReference type="EMBL" id="BMAR01000017">
    <property type="protein sequence ID" value="GFR47175.1"/>
    <property type="molecule type" value="Genomic_DNA"/>
</dbReference>
<protein>
    <recommendedName>
        <fullName evidence="4">Spermatogenesis-associated protein 17</fullName>
    </recommendedName>
</protein>
<keyword evidence="3" id="KW-1185">Reference proteome</keyword>
<dbReference type="InterPro" id="IPR027417">
    <property type="entry name" value="P-loop_NTPase"/>
</dbReference>
<dbReference type="PROSITE" id="PS50096">
    <property type="entry name" value="IQ"/>
    <property type="match status" value="3"/>
</dbReference>
<feature type="compositionally biased region" description="Gly residues" evidence="1">
    <location>
        <begin position="216"/>
        <end position="234"/>
    </location>
</feature>
<dbReference type="SMART" id="SM00015">
    <property type="entry name" value="IQ"/>
    <property type="match status" value="3"/>
</dbReference>
<evidence type="ECO:0000313" key="3">
    <source>
        <dbReference type="Proteomes" id="UP001054857"/>
    </source>
</evidence>
<accession>A0AAD3DSD1</accession>
<dbReference type="AlphaFoldDB" id="A0AAD3DSD1"/>
<feature type="region of interest" description="Disordered" evidence="1">
    <location>
        <begin position="215"/>
        <end position="279"/>
    </location>
</feature>
<dbReference type="SUPFAM" id="SSF52540">
    <property type="entry name" value="P-loop containing nucleoside triphosphate hydrolases"/>
    <property type="match status" value="1"/>
</dbReference>
<evidence type="ECO:0000256" key="1">
    <source>
        <dbReference type="SAM" id="MobiDB-lite"/>
    </source>
</evidence>
<reference evidence="2 3" key="1">
    <citation type="journal article" date="2021" name="Sci. Rep.">
        <title>Genome sequencing of the multicellular alga Astrephomene provides insights into convergent evolution of germ-soma differentiation.</title>
        <authorList>
            <person name="Yamashita S."/>
            <person name="Yamamoto K."/>
            <person name="Matsuzaki R."/>
            <person name="Suzuki S."/>
            <person name="Yamaguchi H."/>
            <person name="Hirooka S."/>
            <person name="Minakuchi Y."/>
            <person name="Miyagishima S."/>
            <person name="Kawachi M."/>
            <person name="Toyoda A."/>
            <person name="Nozaki H."/>
        </authorList>
    </citation>
    <scope>NUCLEOTIDE SEQUENCE [LARGE SCALE GENOMIC DNA]</scope>
    <source>
        <strain evidence="2 3">NIES-4017</strain>
    </source>
</reference>
<organism evidence="2 3">
    <name type="scientific">Astrephomene gubernaculifera</name>
    <dbReference type="NCBI Taxonomy" id="47775"/>
    <lineage>
        <taxon>Eukaryota</taxon>
        <taxon>Viridiplantae</taxon>
        <taxon>Chlorophyta</taxon>
        <taxon>core chlorophytes</taxon>
        <taxon>Chlorophyceae</taxon>
        <taxon>CS clade</taxon>
        <taxon>Chlamydomonadales</taxon>
        <taxon>Astrephomenaceae</taxon>
        <taxon>Astrephomene</taxon>
    </lineage>
</organism>
<comment type="caution">
    <text evidence="2">The sequence shown here is derived from an EMBL/GenBank/DDBJ whole genome shotgun (WGS) entry which is preliminary data.</text>
</comment>